<proteinExistence type="predicted"/>
<gene>
    <name evidence="1" type="ORF">Goshw_016448</name>
</gene>
<evidence type="ECO:0000313" key="1">
    <source>
        <dbReference type="EMBL" id="MBA0855616.1"/>
    </source>
</evidence>
<dbReference type="EMBL" id="JABFAF010000005">
    <property type="protein sequence ID" value="MBA0855616.1"/>
    <property type="molecule type" value="Genomic_DNA"/>
</dbReference>
<dbReference type="AlphaFoldDB" id="A0A7J9LAK9"/>
<accession>A0A7J9LAK9</accession>
<protein>
    <submittedName>
        <fullName evidence="1">Uncharacterized protein</fullName>
    </submittedName>
</protein>
<keyword evidence="2" id="KW-1185">Reference proteome</keyword>
<name>A0A7J9LAK9_GOSSC</name>
<sequence length="23" mass="2379">MGSVSNHVVNSGSCAVTVVKHHE</sequence>
<organism evidence="1 2">
    <name type="scientific">Gossypium schwendimanii</name>
    <name type="common">Cotton</name>
    <dbReference type="NCBI Taxonomy" id="34291"/>
    <lineage>
        <taxon>Eukaryota</taxon>
        <taxon>Viridiplantae</taxon>
        <taxon>Streptophyta</taxon>
        <taxon>Embryophyta</taxon>
        <taxon>Tracheophyta</taxon>
        <taxon>Spermatophyta</taxon>
        <taxon>Magnoliopsida</taxon>
        <taxon>eudicotyledons</taxon>
        <taxon>Gunneridae</taxon>
        <taxon>Pentapetalae</taxon>
        <taxon>rosids</taxon>
        <taxon>malvids</taxon>
        <taxon>Malvales</taxon>
        <taxon>Malvaceae</taxon>
        <taxon>Malvoideae</taxon>
        <taxon>Gossypium</taxon>
    </lineage>
</organism>
<comment type="caution">
    <text evidence="1">The sequence shown here is derived from an EMBL/GenBank/DDBJ whole genome shotgun (WGS) entry which is preliminary data.</text>
</comment>
<reference evidence="1 2" key="1">
    <citation type="journal article" date="2019" name="Genome Biol. Evol.">
        <title>Insights into the evolution of the New World diploid cottons (Gossypium, subgenus Houzingenia) based on genome sequencing.</title>
        <authorList>
            <person name="Grover C.E."/>
            <person name="Arick M.A. 2nd"/>
            <person name="Thrash A."/>
            <person name="Conover J.L."/>
            <person name="Sanders W.S."/>
            <person name="Peterson D.G."/>
            <person name="Frelichowski J.E."/>
            <person name="Scheffler J.A."/>
            <person name="Scheffler B.E."/>
            <person name="Wendel J.F."/>
        </authorList>
    </citation>
    <scope>NUCLEOTIDE SEQUENCE [LARGE SCALE GENOMIC DNA]</scope>
    <source>
        <strain evidence="1">1</strain>
        <tissue evidence="1">Leaf</tissue>
    </source>
</reference>
<dbReference type="Proteomes" id="UP000593576">
    <property type="component" value="Unassembled WGS sequence"/>
</dbReference>
<evidence type="ECO:0000313" key="2">
    <source>
        <dbReference type="Proteomes" id="UP000593576"/>
    </source>
</evidence>